<dbReference type="Proteomes" id="UP000824120">
    <property type="component" value="Chromosome 11"/>
</dbReference>
<dbReference type="InterPro" id="IPR012677">
    <property type="entry name" value="Nucleotide-bd_a/b_plait_sf"/>
</dbReference>
<keyword evidence="1" id="KW-0694">RNA-binding</keyword>
<comment type="caution">
    <text evidence="3">The sequence shown here is derived from an EMBL/GenBank/DDBJ whole genome shotgun (WGS) entry which is preliminary data.</text>
</comment>
<dbReference type="AlphaFoldDB" id="A0A9J5WS36"/>
<dbReference type="SUPFAM" id="SSF54928">
    <property type="entry name" value="RNA-binding domain, RBD"/>
    <property type="match status" value="1"/>
</dbReference>
<dbReference type="InterPro" id="IPR035979">
    <property type="entry name" value="RBD_domain_sf"/>
</dbReference>
<dbReference type="EMBL" id="JACXVP010000011">
    <property type="protein sequence ID" value="KAG5578490.1"/>
    <property type="molecule type" value="Genomic_DNA"/>
</dbReference>
<keyword evidence="4" id="KW-1185">Reference proteome</keyword>
<dbReference type="Gene3D" id="3.30.70.330">
    <property type="match status" value="1"/>
</dbReference>
<evidence type="ECO:0000313" key="4">
    <source>
        <dbReference type="Proteomes" id="UP000824120"/>
    </source>
</evidence>
<dbReference type="InterPro" id="IPR000504">
    <property type="entry name" value="RRM_dom"/>
</dbReference>
<name>A0A9J5WS36_SOLCO</name>
<sequence>MIHAGYADPRLMGSLPRPTTQLWVRKCAALWSIKWEENPRYHVRQKILLGDFLSSLCLGEGGKSLEIFYSGGMRPIFCGNVEYNARQSELERLFRRYGKVDRVDMKSGKPRKSWFYVLFLT</sequence>
<dbReference type="PROSITE" id="PS50102">
    <property type="entry name" value="RRM"/>
    <property type="match status" value="1"/>
</dbReference>
<evidence type="ECO:0000259" key="2">
    <source>
        <dbReference type="PROSITE" id="PS50102"/>
    </source>
</evidence>
<evidence type="ECO:0000313" key="3">
    <source>
        <dbReference type="EMBL" id="KAG5578490.1"/>
    </source>
</evidence>
<organism evidence="3 4">
    <name type="scientific">Solanum commersonii</name>
    <name type="common">Commerson's wild potato</name>
    <name type="synonym">Commerson's nightshade</name>
    <dbReference type="NCBI Taxonomy" id="4109"/>
    <lineage>
        <taxon>Eukaryota</taxon>
        <taxon>Viridiplantae</taxon>
        <taxon>Streptophyta</taxon>
        <taxon>Embryophyta</taxon>
        <taxon>Tracheophyta</taxon>
        <taxon>Spermatophyta</taxon>
        <taxon>Magnoliopsida</taxon>
        <taxon>eudicotyledons</taxon>
        <taxon>Gunneridae</taxon>
        <taxon>Pentapetalae</taxon>
        <taxon>asterids</taxon>
        <taxon>lamiids</taxon>
        <taxon>Solanales</taxon>
        <taxon>Solanaceae</taxon>
        <taxon>Solanoideae</taxon>
        <taxon>Solaneae</taxon>
        <taxon>Solanum</taxon>
    </lineage>
</organism>
<reference evidence="3 4" key="1">
    <citation type="submission" date="2020-09" db="EMBL/GenBank/DDBJ databases">
        <title>De no assembly of potato wild relative species, Solanum commersonii.</title>
        <authorList>
            <person name="Cho K."/>
        </authorList>
    </citation>
    <scope>NUCLEOTIDE SEQUENCE [LARGE SCALE GENOMIC DNA]</scope>
    <source>
        <strain evidence="3">LZ3.2</strain>
        <tissue evidence="3">Leaf</tissue>
    </source>
</reference>
<dbReference type="Pfam" id="PF00076">
    <property type="entry name" value="RRM_1"/>
    <property type="match status" value="1"/>
</dbReference>
<dbReference type="OrthoDB" id="5970at2759"/>
<protein>
    <recommendedName>
        <fullName evidence="2">RRM domain-containing protein</fullName>
    </recommendedName>
</protein>
<proteinExistence type="predicted"/>
<accession>A0A9J5WS36</accession>
<feature type="domain" description="RRM" evidence="2">
    <location>
        <begin position="74"/>
        <end position="121"/>
    </location>
</feature>
<dbReference type="GO" id="GO:0003723">
    <property type="term" value="F:RNA binding"/>
    <property type="evidence" value="ECO:0007669"/>
    <property type="project" value="UniProtKB-UniRule"/>
</dbReference>
<evidence type="ECO:0000256" key="1">
    <source>
        <dbReference type="PROSITE-ProRule" id="PRU00176"/>
    </source>
</evidence>
<gene>
    <name evidence="3" type="ORF">H5410_058624</name>
</gene>